<dbReference type="RefSeq" id="WP_344105955.1">
    <property type="nucleotide sequence ID" value="NZ_BAAANL010000009.1"/>
</dbReference>
<accession>A0ABN2NLF2</accession>
<keyword evidence="4" id="KW-0175">Coiled coil</keyword>
<evidence type="ECO:0000313" key="7">
    <source>
        <dbReference type="EMBL" id="GAA1874342.1"/>
    </source>
</evidence>
<dbReference type="GO" id="GO:0005524">
    <property type="term" value="F:ATP binding"/>
    <property type="evidence" value="ECO:0007669"/>
    <property type="project" value="UniProtKB-KW"/>
</dbReference>
<dbReference type="PANTHER" id="PTHR32114:SF2">
    <property type="entry name" value="ABC TRANSPORTER ABCH.3"/>
    <property type="match status" value="1"/>
</dbReference>
<dbReference type="InterPro" id="IPR027417">
    <property type="entry name" value="P-loop_NTPase"/>
</dbReference>
<evidence type="ECO:0000256" key="5">
    <source>
        <dbReference type="SAM" id="MobiDB-lite"/>
    </source>
</evidence>
<evidence type="ECO:0000256" key="4">
    <source>
        <dbReference type="SAM" id="Coils"/>
    </source>
</evidence>
<sequence length="804" mass="86662">MSELTDLVALRLDEDDSLDEGVVSAVHDALTQVAPSSDGDHASQSGTSPAAEPGQAPDRVYLSALRVRAFRGIGNEAELPLTPGPGLTVVSGRNGSGKSSFAEGLEVALTGTTYRWLQRAAQWQKQWRNLHCEASPRIAVDVVAEGGQAAGILAEWNDPDDVKTLRTSLSGAVPVDSTPWTNALETYRPLLSYEELGQVLAASPTQLFDKLSAVLGLERIDDAVKVLATRRKELQDHAKRVKENRAELAGQLRRAAGASDPRIAQARDLLDVRTIDVASLRSLATGTADSATGTADTLRRLASLDFDRNAAERAAGDLHNTIRASLAVTDSATDSLQHRIAVIQAALAVHEHDGDMTCPVCATGTLDAGRARVLRSEVDSATTALQEVRAAAVRLERARAAARSMVTSAPRALTDPGEPAVEAERQAAFDIWLEWASTPDDDVTLARHLESVAPRLDDALSRLRDRAAGALAARDDSWAPLAAQLAVFADLADVAQRAKPELDRVTAAHAWLKANAEELKNERLTPIREQAARIWEQLRQESNVEIAGLRLTGSASQRRVVIESAVDGAPSNSGLAVLSQGELHALSLAMFLPRATMDASPFRFVVLDDPVQAMDPAKVDGLVDVLADIARTRQVIVFSHDDRLAAAVRRSSVQATVLEVTRGPSSSVMVVRNHTPARRYMQDAVAFTKDRRLPETTLRTLLPAMLRMALEAAAREVYFHRELNAGVRHTDIEDRWDSMRETRRRVGLAIGADATDWAGQPGRGYRRKALAISGRAVHQGLEGDARDAIDAVNRTAADILGGTQ</sequence>
<feature type="region of interest" description="Disordered" evidence="5">
    <location>
        <begin position="34"/>
        <end position="57"/>
    </location>
</feature>
<dbReference type="Proteomes" id="UP001501094">
    <property type="component" value="Unassembled WGS sequence"/>
</dbReference>
<dbReference type="PANTHER" id="PTHR32114">
    <property type="entry name" value="ABC TRANSPORTER ABCH.3"/>
    <property type="match status" value="1"/>
</dbReference>
<name>A0ABN2NLF2_9MICO</name>
<protein>
    <recommendedName>
        <fullName evidence="3">Nuclease SbcCD subunit C</fullName>
    </recommendedName>
</protein>
<dbReference type="Pfam" id="PF13476">
    <property type="entry name" value="AAA_23"/>
    <property type="match status" value="1"/>
</dbReference>
<feature type="coiled-coil region" evidence="4">
    <location>
        <begin position="224"/>
        <end position="251"/>
    </location>
</feature>
<keyword evidence="8" id="KW-1185">Reference proteome</keyword>
<evidence type="ECO:0000313" key="8">
    <source>
        <dbReference type="Proteomes" id="UP001501094"/>
    </source>
</evidence>
<feature type="domain" description="Rad50/SbcC-type AAA" evidence="6">
    <location>
        <begin position="65"/>
        <end position="115"/>
    </location>
</feature>
<keyword evidence="7" id="KW-0067">ATP-binding</keyword>
<dbReference type="EMBL" id="BAAANL010000009">
    <property type="protein sequence ID" value="GAA1874342.1"/>
    <property type="molecule type" value="Genomic_DNA"/>
</dbReference>
<proteinExistence type="inferred from homology"/>
<comment type="caution">
    <text evidence="7">The sequence shown here is derived from an EMBL/GenBank/DDBJ whole genome shotgun (WGS) entry which is preliminary data.</text>
</comment>
<comment type="subunit">
    <text evidence="2">Heterodimer of SbcC and SbcD.</text>
</comment>
<reference evidence="7 8" key="1">
    <citation type="journal article" date="2019" name="Int. J. Syst. Evol. Microbiol.">
        <title>The Global Catalogue of Microorganisms (GCM) 10K type strain sequencing project: providing services to taxonomists for standard genome sequencing and annotation.</title>
        <authorList>
            <consortium name="The Broad Institute Genomics Platform"/>
            <consortium name="The Broad Institute Genome Sequencing Center for Infectious Disease"/>
            <person name="Wu L."/>
            <person name="Ma J."/>
        </authorList>
    </citation>
    <scope>NUCLEOTIDE SEQUENCE [LARGE SCALE GENOMIC DNA]</scope>
    <source>
        <strain evidence="7 8">JCM 14326</strain>
    </source>
</reference>
<evidence type="ECO:0000259" key="6">
    <source>
        <dbReference type="Pfam" id="PF13476"/>
    </source>
</evidence>
<keyword evidence="7" id="KW-0547">Nucleotide-binding</keyword>
<gene>
    <name evidence="7" type="ORF">GCM10009751_37360</name>
</gene>
<feature type="coiled-coil region" evidence="4">
    <location>
        <begin position="378"/>
        <end position="405"/>
    </location>
</feature>
<evidence type="ECO:0000256" key="1">
    <source>
        <dbReference type="ARBA" id="ARBA00006930"/>
    </source>
</evidence>
<evidence type="ECO:0000256" key="2">
    <source>
        <dbReference type="ARBA" id="ARBA00011322"/>
    </source>
</evidence>
<dbReference type="SUPFAM" id="SSF52540">
    <property type="entry name" value="P-loop containing nucleoside triphosphate hydrolases"/>
    <property type="match status" value="1"/>
</dbReference>
<organism evidence="7 8">
    <name type="scientific">Myceligenerans crystallogenes</name>
    <dbReference type="NCBI Taxonomy" id="316335"/>
    <lineage>
        <taxon>Bacteria</taxon>
        <taxon>Bacillati</taxon>
        <taxon>Actinomycetota</taxon>
        <taxon>Actinomycetes</taxon>
        <taxon>Micrococcales</taxon>
        <taxon>Promicromonosporaceae</taxon>
        <taxon>Myceligenerans</taxon>
    </lineage>
</organism>
<evidence type="ECO:0000256" key="3">
    <source>
        <dbReference type="ARBA" id="ARBA00013368"/>
    </source>
</evidence>
<dbReference type="Gene3D" id="3.40.50.300">
    <property type="entry name" value="P-loop containing nucleotide triphosphate hydrolases"/>
    <property type="match status" value="2"/>
</dbReference>
<comment type="similarity">
    <text evidence="1">Belongs to the SMC family. SbcC subfamily.</text>
</comment>
<dbReference type="InterPro" id="IPR038729">
    <property type="entry name" value="Rad50/SbcC_AAA"/>
</dbReference>